<evidence type="ECO:0000313" key="3">
    <source>
        <dbReference type="EMBL" id="EIW79814.1"/>
    </source>
</evidence>
<dbReference type="Proteomes" id="UP000053558">
    <property type="component" value="Unassembled WGS sequence"/>
</dbReference>
<dbReference type="PANTHER" id="PTHR40465">
    <property type="entry name" value="CHROMOSOME 1, WHOLE GENOME SHOTGUN SEQUENCE"/>
    <property type="match status" value="1"/>
</dbReference>
<dbReference type="RefSeq" id="XP_007770155.1">
    <property type="nucleotide sequence ID" value="XM_007771965.1"/>
</dbReference>
<feature type="domain" description="DUF6534" evidence="2">
    <location>
        <begin position="167"/>
        <end position="252"/>
    </location>
</feature>
<evidence type="ECO:0000259" key="2">
    <source>
        <dbReference type="Pfam" id="PF20152"/>
    </source>
</evidence>
<keyword evidence="1" id="KW-0812">Transmembrane</keyword>
<feature type="transmembrane region" description="Helical" evidence="1">
    <location>
        <begin position="163"/>
        <end position="183"/>
    </location>
</feature>
<feature type="transmembrane region" description="Helical" evidence="1">
    <location>
        <begin position="47"/>
        <end position="66"/>
    </location>
</feature>
<gene>
    <name evidence="3" type="ORF">CONPUDRAFT_106514</name>
</gene>
<dbReference type="KEGG" id="cput:CONPUDRAFT_106514"/>
<feature type="transmembrane region" description="Helical" evidence="1">
    <location>
        <begin position="86"/>
        <end position="109"/>
    </location>
</feature>
<dbReference type="OMA" id="NEAYLMT"/>
<name>A0A5M3MM18_CONPW</name>
<proteinExistence type="predicted"/>
<protein>
    <recommendedName>
        <fullName evidence="2">DUF6534 domain-containing protein</fullName>
    </recommendedName>
</protein>
<comment type="caution">
    <text evidence="3">The sequence shown here is derived from an EMBL/GenBank/DDBJ whole genome shotgun (WGS) entry which is preliminary data.</text>
</comment>
<accession>A0A5M3MM18</accession>
<organism evidence="3 4">
    <name type="scientific">Coniophora puteana (strain RWD-64-598)</name>
    <name type="common">Brown rot fungus</name>
    <dbReference type="NCBI Taxonomy" id="741705"/>
    <lineage>
        <taxon>Eukaryota</taxon>
        <taxon>Fungi</taxon>
        <taxon>Dikarya</taxon>
        <taxon>Basidiomycota</taxon>
        <taxon>Agaricomycotina</taxon>
        <taxon>Agaricomycetes</taxon>
        <taxon>Agaricomycetidae</taxon>
        <taxon>Boletales</taxon>
        <taxon>Coniophorineae</taxon>
        <taxon>Coniophoraceae</taxon>
        <taxon>Coniophora</taxon>
    </lineage>
</organism>
<dbReference type="EMBL" id="JH711580">
    <property type="protein sequence ID" value="EIW79814.1"/>
    <property type="molecule type" value="Genomic_DNA"/>
</dbReference>
<dbReference type="PANTHER" id="PTHR40465:SF1">
    <property type="entry name" value="DUF6534 DOMAIN-CONTAINING PROTEIN"/>
    <property type="match status" value="1"/>
</dbReference>
<keyword evidence="1" id="KW-1133">Transmembrane helix</keyword>
<dbReference type="InterPro" id="IPR045339">
    <property type="entry name" value="DUF6534"/>
</dbReference>
<feature type="transmembrane region" description="Helical" evidence="1">
    <location>
        <begin position="195"/>
        <end position="216"/>
    </location>
</feature>
<dbReference type="GeneID" id="19198595"/>
<sequence length="289" mass="32615">MAPSPATAMQGPMLLGTILNVLLYGVFIVQVFTWYTNYKRDLPLIKTLVVMLLFASTLEIGFILVYMYECLIINFYNEAYLMTTTWVFYIIPAFIGVVQALVQSFYAWRVNTLLSGLRRKIAISLICILVAIGLLSTIGTGAATRRVDRFSEFPRIAVPVCMWHGSAFICNSALTGVLLRSLFKPETSSIRPRNILDGLIIFTVQTGLFPVVWAIINLALFVANSNGAYMFFSFSLCNVYTNCMMSNLNERSIWKHELLPVRREDDDEEFTAIVFGPRPALVDDPTIKR</sequence>
<feature type="transmembrane region" description="Helical" evidence="1">
    <location>
        <begin position="12"/>
        <end position="35"/>
    </location>
</feature>
<keyword evidence="4" id="KW-1185">Reference proteome</keyword>
<evidence type="ECO:0000313" key="4">
    <source>
        <dbReference type="Proteomes" id="UP000053558"/>
    </source>
</evidence>
<evidence type="ECO:0000256" key="1">
    <source>
        <dbReference type="SAM" id="Phobius"/>
    </source>
</evidence>
<dbReference type="OrthoDB" id="3046394at2759"/>
<dbReference type="Pfam" id="PF20152">
    <property type="entry name" value="DUF6534"/>
    <property type="match status" value="1"/>
</dbReference>
<reference evidence="4" key="1">
    <citation type="journal article" date="2012" name="Science">
        <title>The Paleozoic origin of enzymatic lignin decomposition reconstructed from 31 fungal genomes.</title>
        <authorList>
            <person name="Floudas D."/>
            <person name="Binder M."/>
            <person name="Riley R."/>
            <person name="Barry K."/>
            <person name="Blanchette R.A."/>
            <person name="Henrissat B."/>
            <person name="Martinez A.T."/>
            <person name="Otillar R."/>
            <person name="Spatafora J.W."/>
            <person name="Yadav J.S."/>
            <person name="Aerts A."/>
            <person name="Benoit I."/>
            <person name="Boyd A."/>
            <person name="Carlson A."/>
            <person name="Copeland A."/>
            <person name="Coutinho P.M."/>
            <person name="de Vries R.P."/>
            <person name="Ferreira P."/>
            <person name="Findley K."/>
            <person name="Foster B."/>
            <person name="Gaskell J."/>
            <person name="Glotzer D."/>
            <person name="Gorecki P."/>
            <person name="Heitman J."/>
            <person name="Hesse C."/>
            <person name="Hori C."/>
            <person name="Igarashi K."/>
            <person name="Jurgens J.A."/>
            <person name="Kallen N."/>
            <person name="Kersten P."/>
            <person name="Kohler A."/>
            <person name="Kuees U."/>
            <person name="Kumar T.K.A."/>
            <person name="Kuo A."/>
            <person name="LaButti K."/>
            <person name="Larrondo L.F."/>
            <person name="Lindquist E."/>
            <person name="Ling A."/>
            <person name="Lombard V."/>
            <person name="Lucas S."/>
            <person name="Lundell T."/>
            <person name="Martin R."/>
            <person name="McLaughlin D.J."/>
            <person name="Morgenstern I."/>
            <person name="Morin E."/>
            <person name="Murat C."/>
            <person name="Nagy L.G."/>
            <person name="Nolan M."/>
            <person name="Ohm R.A."/>
            <person name="Patyshakuliyeva A."/>
            <person name="Rokas A."/>
            <person name="Ruiz-Duenas F.J."/>
            <person name="Sabat G."/>
            <person name="Salamov A."/>
            <person name="Samejima M."/>
            <person name="Schmutz J."/>
            <person name="Slot J.C."/>
            <person name="St John F."/>
            <person name="Stenlid J."/>
            <person name="Sun H."/>
            <person name="Sun S."/>
            <person name="Syed K."/>
            <person name="Tsang A."/>
            <person name="Wiebenga A."/>
            <person name="Young D."/>
            <person name="Pisabarro A."/>
            <person name="Eastwood D.C."/>
            <person name="Martin F."/>
            <person name="Cullen D."/>
            <person name="Grigoriev I.V."/>
            <person name="Hibbett D.S."/>
        </authorList>
    </citation>
    <scope>NUCLEOTIDE SEQUENCE [LARGE SCALE GENOMIC DNA]</scope>
    <source>
        <strain evidence="4">RWD-64-598 SS2</strain>
    </source>
</reference>
<keyword evidence="1" id="KW-0472">Membrane</keyword>
<feature type="transmembrane region" description="Helical" evidence="1">
    <location>
        <begin position="121"/>
        <end position="143"/>
    </location>
</feature>
<dbReference type="AlphaFoldDB" id="A0A5M3MM18"/>